<reference evidence="1" key="2">
    <citation type="journal article" date="2021" name="Sci. Rep.">
        <title>The distribution of antibiotic resistance genes in chicken gut microbiota commensals.</title>
        <authorList>
            <person name="Juricova H."/>
            <person name="Matiasovicova J."/>
            <person name="Kubasova T."/>
            <person name="Cejkova D."/>
            <person name="Rychlik I."/>
        </authorList>
    </citation>
    <scope>NUCLEOTIDE SEQUENCE</scope>
    <source>
        <strain evidence="1">An824</strain>
    </source>
</reference>
<reference evidence="1" key="1">
    <citation type="submission" date="2020-08" db="EMBL/GenBank/DDBJ databases">
        <authorList>
            <person name="Cejkova D."/>
            <person name="Kubasova T."/>
            <person name="Jahodarova E."/>
            <person name="Rychlik I."/>
        </authorList>
    </citation>
    <scope>NUCLEOTIDE SEQUENCE</scope>
    <source>
        <strain evidence="1">An824</strain>
    </source>
</reference>
<sequence>MDESNRTAEELAQELGRLVKLLQQTGRYDLMLKAISVPVVEQLRIEAARAKLSRLVITKNFRFILADYNKEVTLTPVHKALYILFLNHDEGIEFKDLGDHREELRRLYKMVAPMIDTAKIDDTVSRLTNPIDNAINEKCSRIKAAFADLVDEYTLNYYMISSHTTRHFNSSSRVWFKRLKLITLPRKLVIREYEDTL</sequence>
<keyword evidence="2" id="KW-1185">Reference proteome</keyword>
<protein>
    <submittedName>
        <fullName evidence="1">Uncharacterized protein</fullName>
    </submittedName>
</protein>
<comment type="caution">
    <text evidence="1">The sequence shown here is derived from an EMBL/GenBank/DDBJ whole genome shotgun (WGS) entry which is preliminary data.</text>
</comment>
<dbReference type="AlphaFoldDB" id="A0A939B6U3"/>
<gene>
    <name evidence="1" type="ORF">H6A34_12205</name>
</gene>
<dbReference type="EMBL" id="JACJJG010000105">
    <property type="protein sequence ID" value="MBM6674634.1"/>
    <property type="molecule type" value="Genomic_DNA"/>
</dbReference>
<dbReference type="Proteomes" id="UP000706891">
    <property type="component" value="Unassembled WGS sequence"/>
</dbReference>
<accession>A0A939B6U3</accession>
<evidence type="ECO:0000313" key="2">
    <source>
        <dbReference type="Proteomes" id="UP000706891"/>
    </source>
</evidence>
<proteinExistence type="predicted"/>
<evidence type="ECO:0000313" key="1">
    <source>
        <dbReference type="EMBL" id="MBM6674634.1"/>
    </source>
</evidence>
<name>A0A939B6U3_9BACT</name>
<organism evidence="1 2">
    <name type="scientific">Marseilla massiliensis</name>
    <dbReference type="NCBI Taxonomy" id="1841864"/>
    <lineage>
        <taxon>Bacteria</taxon>
        <taxon>Pseudomonadati</taxon>
        <taxon>Bacteroidota</taxon>
        <taxon>Bacteroidia</taxon>
        <taxon>Bacteroidales</taxon>
        <taxon>Prevotellaceae</taxon>
        <taxon>Marseilla</taxon>
    </lineage>
</organism>